<evidence type="ECO:0000313" key="7">
    <source>
        <dbReference type="EMBL" id="RMZ53662.1"/>
    </source>
</evidence>
<keyword evidence="3 4" id="KW-0687">Ribonucleoprotein</keyword>
<dbReference type="EMBL" id="KL662154">
    <property type="protein sequence ID" value="KFM27719.1"/>
    <property type="molecule type" value="Genomic_DNA"/>
</dbReference>
<comment type="function">
    <text evidence="5">Binds directly to 23S ribosomal RNA and is necessary for the in vitro assembly process of the 50S ribosomal subunit. It is not involved in the protein synthesizing functions of that subunit.</text>
</comment>
<dbReference type="HAMAP" id="MF_00382">
    <property type="entry name" value="Ribosomal_bL20"/>
    <property type="match status" value="1"/>
</dbReference>
<dbReference type="AlphaFoldDB" id="A0A087SPR5"/>
<dbReference type="PANTHER" id="PTHR10986">
    <property type="entry name" value="39S RIBOSOMAL PROTEIN L20"/>
    <property type="match status" value="1"/>
</dbReference>
<dbReference type="GO" id="GO:0003735">
    <property type="term" value="F:structural constituent of ribosome"/>
    <property type="evidence" value="ECO:0007669"/>
    <property type="project" value="InterPro"/>
</dbReference>
<reference evidence="6 8" key="1">
    <citation type="journal article" date="2014" name="BMC Genomics">
        <title>Oil accumulation mechanisms of the oleaginous microalga Chlorella protothecoides revealed through its genome, transcriptomes, and proteomes.</title>
        <authorList>
            <person name="Gao C."/>
            <person name="Wang Y."/>
            <person name="Shen Y."/>
            <person name="Yan D."/>
            <person name="He X."/>
            <person name="Dai J."/>
            <person name="Wu Q."/>
        </authorList>
    </citation>
    <scope>NUCLEOTIDE SEQUENCE [LARGE SCALE GENOMIC DNA]</scope>
    <source>
        <strain evidence="6 8">0710</strain>
    </source>
</reference>
<sequence length="118" mass="13268">MNKDKILKLAKGFRGRSKNCIRVARERVEKSLQYAFRDRKAKKRDMRALWIQQINAGARQYGVKYSSLISGLAAQNVGLNRKMLSELARTEPLSFKALVDQVAHMRGLSAPHAGAALK</sequence>
<evidence type="ECO:0000256" key="4">
    <source>
        <dbReference type="RuleBase" id="RU000561"/>
    </source>
</evidence>
<dbReference type="Proteomes" id="UP000279271">
    <property type="component" value="Unassembled WGS sequence"/>
</dbReference>
<evidence type="ECO:0000256" key="1">
    <source>
        <dbReference type="ARBA" id="ARBA00007698"/>
    </source>
</evidence>
<dbReference type="GO" id="GO:0006412">
    <property type="term" value="P:translation"/>
    <property type="evidence" value="ECO:0007669"/>
    <property type="project" value="InterPro"/>
</dbReference>
<reference evidence="7" key="3">
    <citation type="submission" date="2018-10" db="EMBL/GenBank/DDBJ databases">
        <authorList>
            <person name="Hovde B."/>
            <person name="Zhang X."/>
        </authorList>
    </citation>
    <scope>NUCLEOTIDE SEQUENCE [LARGE SCALE GENOMIC DNA]</scope>
    <source>
        <strain evidence="7">UTEX 25</strain>
    </source>
</reference>
<dbReference type="eggNOG" id="KOG4707">
    <property type="taxonomic scope" value="Eukaryota"/>
</dbReference>
<organism evidence="6 8">
    <name type="scientific">Auxenochlorella protothecoides</name>
    <name type="common">Green microalga</name>
    <name type="synonym">Chlorella protothecoides</name>
    <dbReference type="NCBI Taxonomy" id="3075"/>
    <lineage>
        <taxon>Eukaryota</taxon>
        <taxon>Viridiplantae</taxon>
        <taxon>Chlorophyta</taxon>
        <taxon>core chlorophytes</taxon>
        <taxon>Trebouxiophyceae</taxon>
        <taxon>Chlorellales</taxon>
        <taxon>Chlorellaceae</taxon>
        <taxon>Auxenochlorella</taxon>
    </lineage>
</organism>
<evidence type="ECO:0000313" key="9">
    <source>
        <dbReference type="Proteomes" id="UP000279271"/>
    </source>
</evidence>
<dbReference type="Gene3D" id="6.10.160.10">
    <property type="match status" value="1"/>
</dbReference>
<gene>
    <name evidence="7" type="ORF">APUTEX25_003196</name>
    <name evidence="6" type="ORF">F751_5683</name>
</gene>
<dbReference type="Proteomes" id="UP000028924">
    <property type="component" value="Unassembled WGS sequence"/>
</dbReference>
<keyword evidence="5" id="KW-0699">rRNA-binding</keyword>
<keyword evidence="8" id="KW-1185">Reference proteome</keyword>
<evidence type="ECO:0000313" key="6">
    <source>
        <dbReference type="EMBL" id="KFM27719.1"/>
    </source>
</evidence>
<evidence type="ECO:0000313" key="8">
    <source>
        <dbReference type="Proteomes" id="UP000028924"/>
    </source>
</evidence>
<evidence type="ECO:0000256" key="5">
    <source>
        <dbReference type="RuleBase" id="RU004311"/>
    </source>
</evidence>
<dbReference type="Pfam" id="PF00453">
    <property type="entry name" value="Ribosomal_L20"/>
    <property type="match status" value="1"/>
</dbReference>
<dbReference type="RefSeq" id="XP_011400706.1">
    <property type="nucleotide sequence ID" value="XM_011402404.1"/>
</dbReference>
<accession>A0A087SPR5</accession>
<keyword evidence="5" id="KW-0694">RNA-binding</keyword>
<dbReference type="PRINTS" id="PR00062">
    <property type="entry name" value="RIBOSOMALL20"/>
</dbReference>
<dbReference type="GO" id="GO:0019843">
    <property type="term" value="F:rRNA binding"/>
    <property type="evidence" value="ECO:0007669"/>
    <property type="project" value="UniProtKB-KW"/>
</dbReference>
<protein>
    <recommendedName>
        <fullName evidence="5">50S ribosomal protein L20</fullName>
    </recommendedName>
</protein>
<dbReference type="KEGG" id="apro:F751_5683"/>
<dbReference type="EMBL" id="QOKY01000196">
    <property type="protein sequence ID" value="RMZ53662.1"/>
    <property type="molecule type" value="Genomic_DNA"/>
</dbReference>
<reference evidence="9" key="2">
    <citation type="journal article" date="2018" name="Algal Res.">
        <title>Characterization of plant carbon substrate utilization by Auxenochlorella protothecoides.</title>
        <authorList>
            <person name="Vogler B.W."/>
            <person name="Starkenburg S.R."/>
            <person name="Sudasinghe N."/>
            <person name="Schambach J.Y."/>
            <person name="Rollin J.A."/>
            <person name="Pattathil S."/>
            <person name="Barry A.N."/>
        </authorList>
    </citation>
    <scope>NUCLEOTIDE SEQUENCE [LARGE SCALE GENOMIC DNA]</scope>
    <source>
        <strain evidence="9">UTEX 25</strain>
    </source>
</reference>
<dbReference type="CDD" id="cd07026">
    <property type="entry name" value="Ribosomal_L20"/>
    <property type="match status" value="1"/>
</dbReference>
<keyword evidence="2 4" id="KW-0689">Ribosomal protein</keyword>
<evidence type="ECO:0000256" key="3">
    <source>
        <dbReference type="ARBA" id="ARBA00023274"/>
    </source>
</evidence>
<dbReference type="InterPro" id="IPR005813">
    <property type="entry name" value="Ribosomal_bL20"/>
</dbReference>
<dbReference type="OrthoDB" id="10251781at2759"/>
<dbReference type="InterPro" id="IPR035566">
    <property type="entry name" value="Ribosomal_protein_bL20_C"/>
</dbReference>
<name>A0A087SPR5_AUXPR</name>
<dbReference type="GO" id="GO:0005840">
    <property type="term" value="C:ribosome"/>
    <property type="evidence" value="ECO:0007669"/>
    <property type="project" value="UniProtKB-KW"/>
</dbReference>
<dbReference type="SUPFAM" id="SSF74731">
    <property type="entry name" value="Ribosomal protein L20"/>
    <property type="match status" value="1"/>
</dbReference>
<dbReference type="GO" id="GO:1990904">
    <property type="term" value="C:ribonucleoprotein complex"/>
    <property type="evidence" value="ECO:0007669"/>
    <property type="project" value="UniProtKB-KW"/>
</dbReference>
<reference evidence="7" key="4">
    <citation type="submission" date="2018-11" db="EMBL/GenBank/DDBJ databases">
        <title>Characterization of plant carbon substrate utilization by Auxenochlorella protothecoides.</title>
        <authorList>
            <person name="Vogler B.W."/>
            <person name="Starkenburg S.R."/>
            <person name="Sudasinghe N."/>
            <person name="Schambach J.Y."/>
            <person name="Rollin J.A."/>
            <person name="Pattathil S."/>
            <person name="Barry A.N."/>
        </authorList>
    </citation>
    <scope>NUCLEOTIDE SEQUENCE [LARGE SCALE GENOMIC DNA]</scope>
    <source>
        <strain evidence="7">UTEX 25</strain>
    </source>
</reference>
<evidence type="ECO:0000256" key="2">
    <source>
        <dbReference type="ARBA" id="ARBA00022980"/>
    </source>
</evidence>
<proteinExistence type="inferred from homology"/>
<dbReference type="Gene3D" id="1.10.1900.20">
    <property type="entry name" value="Ribosomal protein L20"/>
    <property type="match status" value="1"/>
</dbReference>
<dbReference type="NCBIfam" id="TIGR01032">
    <property type="entry name" value="rplT_bact"/>
    <property type="match status" value="1"/>
</dbReference>
<dbReference type="STRING" id="3075.A0A087SPR5"/>
<dbReference type="FunFam" id="1.10.1900.20:FF:000001">
    <property type="entry name" value="50S ribosomal protein L20"/>
    <property type="match status" value="1"/>
</dbReference>
<comment type="similarity">
    <text evidence="1 4">Belongs to the bacterial ribosomal protein bL20 family.</text>
</comment>
<dbReference type="GeneID" id="23617074"/>